<keyword evidence="3 7" id="KW-0805">Transcription regulation</keyword>
<dbReference type="Pfam" id="PF06217">
    <property type="entry name" value="GAGA_bind"/>
    <property type="match status" value="1"/>
</dbReference>
<evidence type="ECO:0000256" key="6">
    <source>
        <dbReference type="ARBA" id="ARBA00023242"/>
    </source>
</evidence>
<keyword evidence="8" id="KW-0175">Coiled coil</keyword>
<feature type="coiled-coil region" evidence="8">
    <location>
        <begin position="126"/>
        <end position="154"/>
    </location>
</feature>
<sequence>MKEPVSESFERSCPTECRGESLQTWRPRRKLREAKSNGRHSKTSSSTHFSLPAKPLNGNACLKKYLPFPSKSGCAMDDAGQRGNGKHKLDHHKGVQSPWNIVHQHHAKEQNVLSMNKKILNIIAERDAAIEERNRALLEKKKALEEREAAISQRNVAIKERNDAIMERDNALSALQNSLHHSLGLGVQRGNKRLHHHSGSHACVADAAYDEREMQVLDALRRSLSASEATKSHQVKQIEEDKATTSVALKSQKVRQMGKDLNRKAASNGSKMKNVWVGQDLGLNQVNFDESIMPAPGCSCTGILRHCYKWGSGGWQSSCCTTTISQYPLPPMPNKRYARMGGRKMSGSVFTRLLSRLASEGYDFSVPVDLKDHWSKHGTNRYITIK</sequence>
<dbReference type="GO" id="GO:0005634">
    <property type="term" value="C:nucleus"/>
    <property type="evidence" value="ECO:0007669"/>
    <property type="project" value="UniProtKB-SubCell"/>
</dbReference>
<dbReference type="PANTHER" id="PTHR31421">
    <property type="entry name" value="PROTEIN BASIC PENTACYSTEINE3"/>
    <property type="match status" value="1"/>
</dbReference>
<feature type="region of interest" description="Disordered" evidence="9">
    <location>
        <begin position="1"/>
        <end position="52"/>
    </location>
</feature>
<comment type="similarity">
    <text evidence="2 7">Belongs to the BBR/BPC family.</text>
</comment>
<evidence type="ECO:0000313" key="10">
    <source>
        <dbReference type="EMBL" id="GMH16281.1"/>
    </source>
</evidence>
<evidence type="ECO:0000313" key="11">
    <source>
        <dbReference type="Proteomes" id="UP001279734"/>
    </source>
</evidence>
<dbReference type="InterPro" id="IPR010409">
    <property type="entry name" value="GAGA-bd_tscrpt_act"/>
</dbReference>
<evidence type="ECO:0000256" key="9">
    <source>
        <dbReference type="SAM" id="MobiDB-lite"/>
    </source>
</evidence>
<evidence type="ECO:0000256" key="7">
    <source>
        <dbReference type="RuleBase" id="RU367160"/>
    </source>
</evidence>
<keyword evidence="11" id="KW-1185">Reference proteome</keyword>
<dbReference type="AlphaFoldDB" id="A0AAD3SU63"/>
<comment type="function">
    <text evidence="7">Transcriptional regulator that specifically binds to GA-rich elements (GAGA-repeats) present in regulatory sequences of genes involved in developmental processes.</text>
</comment>
<evidence type="ECO:0000256" key="5">
    <source>
        <dbReference type="ARBA" id="ARBA00023163"/>
    </source>
</evidence>
<keyword evidence="4 7" id="KW-0238">DNA-binding</keyword>
<gene>
    <name evidence="10" type="ORF">Nepgr_018122</name>
</gene>
<protein>
    <recommendedName>
        <fullName evidence="7">GAGA-binding transcriptional activator</fullName>
    </recommendedName>
</protein>
<reference evidence="10" key="1">
    <citation type="submission" date="2023-05" db="EMBL/GenBank/DDBJ databases">
        <title>Nepenthes gracilis genome sequencing.</title>
        <authorList>
            <person name="Fukushima K."/>
        </authorList>
    </citation>
    <scope>NUCLEOTIDE SEQUENCE</scope>
    <source>
        <strain evidence="10">SING2019-196</strain>
    </source>
</reference>
<keyword evidence="5 7" id="KW-0804">Transcription</keyword>
<organism evidence="10 11">
    <name type="scientific">Nepenthes gracilis</name>
    <name type="common">Slender pitcher plant</name>
    <dbReference type="NCBI Taxonomy" id="150966"/>
    <lineage>
        <taxon>Eukaryota</taxon>
        <taxon>Viridiplantae</taxon>
        <taxon>Streptophyta</taxon>
        <taxon>Embryophyta</taxon>
        <taxon>Tracheophyta</taxon>
        <taxon>Spermatophyta</taxon>
        <taxon>Magnoliopsida</taxon>
        <taxon>eudicotyledons</taxon>
        <taxon>Gunneridae</taxon>
        <taxon>Pentapetalae</taxon>
        <taxon>Caryophyllales</taxon>
        <taxon>Nepenthaceae</taxon>
        <taxon>Nepenthes</taxon>
    </lineage>
</organism>
<evidence type="ECO:0000256" key="2">
    <source>
        <dbReference type="ARBA" id="ARBA00007911"/>
    </source>
</evidence>
<dbReference type="EMBL" id="BSYO01000016">
    <property type="protein sequence ID" value="GMH16281.1"/>
    <property type="molecule type" value="Genomic_DNA"/>
</dbReference>
<evidence type="ECO:0000256" key="8">
    <source>
        <dbReference type="SAM" id="Coils"/>
    </source>
</evidence>
<evidence type="ECO:0000256" key="4">
    <source>
        <dbReference type="ARBA" id="ARBA00023125"/>
    </source>
</evidence>
<name>A0AAD3SU63_NEPGR</name>
<dbReference type="GO" id="GO:0003700">
    <property type="term" value="F:DNA-binding transcription factor activity"/>
    <property type="evidence" value="ECO:0007669"/>
    <property type="project" value="UniProtKB-UniRule"/>
</dbReference>
<dbReference type="Proteomes" id="UP001279734">
    <property type="component" value="Unassembled WGS sequence"/>
</dbReference>
<evidence type="ECO:0000256" key="1">
    <source>
        <dbReference type="ARBA" id="ARBA00004123"/>
    </source>
</evidence>
<accession>A0AAD3SU63</accession>
<proteinExistence type="inferred from homology"/>
<dbReference type="GO" id="GO:0043565">
    <property type="term" value="F:sequence-specific DNA binding"/>
    <property type="evidence" value="ECO:0007669"/>
    <property type="project" value="TreeGrafter"/>
</dbReference>
<feature type="compositionally biased region" description="Basic and acidic residues" evidence="9">
    <location>
        <begin position="1"/>
        <end position="10"/>
    </location>
</feature>
<dbReference type="SMART" id="SM01226">
    <property type="entry name" value="GAGA_bind"/>
    <property type="match status" value="1"/>
</dbReference>
<dbReference type="PANTHER" id="PTHR31421:SF3">
    <property type="entry name" value="PROTEIN BASIC PENTACYSTEINE4"/>
    <property type="match status" value="1"/>
</dbReference>
<dbReference type="GO" id="GO:0009723">
    <property type="term" value="P:response to ethylene"/>
    <property type="evidence" value="ECO:0007669"/>
    <property type="project" value="TreeGrafter"/>
</dbReference>
<comment type="caution">
    <text evidence="10">The sequence shown here is derived from an EMBL/GenBank/DDBJ whole genome shotgun (WGS) entry which is preliminary data.</text>
</comment>
<comment type="subcellular location">
    <subcellularLocation>
        <location evidence="1 7">Nucleus</location>
    </subcellularLocation>
</comment>
<evidence type="ECO:0000256" key="3">
    <source>
        <dbReference type="ARBA" id="ARBA00023015"/>
    </source>
</evidence>
<keyword evidence="6 7" id="KW-0539">Nucleus</keyword>
<feature type="compositionally biased region" description="Basic residues" evidence="9">
    <location>
        <begin position="26"/>
        <end position="42"/>
    </location>
</feature>